<organism evidence="21 22">
    <name type="scientific">Falco tinnunculus</name>
    <name type="common">Common kestrel</name>
    <dbReference type="NCBI Taxonomy" id="100819"/>
    <lineage>
        <taxon>Eukaryota</taxon>
        <taxon>Metazoa</taxon>
        <taxon>Chordata</taxon>
        <taxon>Craniata</taxon>
        <taxon>Vertebrata</taxon>
        <taxon>Euteleostomi</taxon>
        <taxon>Archelosauria</taxon>
        <taxon>Archosauria</taxon>
        <taxon>Dinosauria</taxon>
        <taxon>Saurischia</taxon>
        <taxon>Theropoda</taxon>
        <taxon>Coelurosauria</taxon>
        <taxon>Aves</taxon>
        <taxon>Neognathae</taxon>
        <taxon>Neoaves</taxon>
        <taxon>Telluraves</taxon>
        <taxon>Australaves</taxon>
        <taxon>Falconiformes</taxon>
        <taxon>Falconidae</taxon>
        <taxon>Falco</taxon>
    </lineage>
</organism>
<evidence type="ECO:0000256" key="5">
    <source>
        <dbReference type="ARBA" id="ARBA00022723"/>
    </source>
</evidence>
<dbReference type="GO" id="GO:0005912">
    <property type="term" value="C:adherens junction"/>
    <property type="evidence" value="ECO:0007669"/>
    <property type="project" value="TreeGrafter"/>
</dbReference>
<dbReference type="GO" id="GO:0007156">
    <property type="term" value="P:homophilic cell adhesion via plasma membrane adhesion molecules"/>
    <property type="evidence" value="ECO:0007669"/>
    <property type="project" value="InterPro"/>
</dbReference>
<dbReference type="AlphaFoldDB" id="A0A8C4TWS3"/>
<keyword evidence="7" id="KW-0677">Repeat</keyword>
<evidence type="ECO:0000256" key="10">
    <source>
        <dbReference type="ARBA" id="ARBA00022989"/>
    </source>
</evidence>
<keyword evidence="4 17" id="KW-0812">Transmembrane</keyword>
<evidence type="ECO:0000256" key="4">
    <source>
        <dbReference type="ARBA" id="ARBA00022692"/>
    </source>
</evidence>
<evidence type="ECO:0000256" key="3">
    <source>
        <dbReference type="ARBA" id="ARBA00022685"/>
    </source>
</evidence>
<feature type="domain" description="Cadherin" evidence="20">
    <location>
        <begin position="493"/>
        <end position="609"/>
    </location>
</feature>
<sequence>RAVWGRGALNSGGFLWTMLLLFCAIQELGAWAMHTAVEGPALGQPGDPALLASGRVKRGWVWNQFFVVEEYTGTEPLYVGKIHSDSDEGDGSIKYTISGEGAGTIFLIDEITGDIHATERLDREQKTFYTLRAQARDRQTDQLLEPESEFIIKVQDINDSEPRFLEGPYIGSVAELSPIGTSVMQVMASDADDPTYGSSARVVYSVLEGEQHFTVDSKTGVIRTAVADLDRETQDRYEVVIRATDMAGQLGGLSGSTTVTIVVTDVNDNPPRFPQKMYQFSIVETAPVGTAIGRVKAEDSDVGENTDMTYQVKDEEGVEMFKVTTDSNTQEAVIMVQKPLDYESKKVHTVVVEALNKFVDPRFIDLGTFRDQTIVRVSVLDVDEPPEFRPPSNLMEVQEDAHVGSVVGVVTALDPDTANHPVRYAIDRSTDAERIFDIDANTGAIVTGKVLDRETAGWHNITVLAMEADNHSQVSRASLRIRILDVNDNPPELATPYEAAVCEDAKPGQLIQTISVVDRDEPQSGHHFYFTLAPEANNHHFSLLDIKDNTAAVHTQRMGFNRQEQDVYLLPILVVDSGPPALSSTGTLTIRICGCDSNGAIQSCNSTAYVVSATLSPGALIALLVCILILVVLVLLILTLKRHHKSHLTSEDDEDMRDNVIKYNDEGGGEQDTEAYDMSALRSLYDFSEIKGGDGGGGPGEGGLSGNSASELHALPQWVQSPDLDFSMFRDYICRKVEQADEDLSVPPYDSFQTYAFEGSDSPVPSLSSINTWSSSSEQDFSYLGAWGPRFRQLAALYAGRRGEEDSEES</sequence>
<dbReference type="InterPro" id="IPR000233">
    <property type="entry name" value="Cadherin_Y-type_LIR"/>
</dbReference>
<keyword evidence="12" id="KW-0325">Glycoprotein</keyword>
<keyword evidence="6 19" id="KW-0732">Signal</keyword>
<feature type="transmembrane region" description="Helical" evidence="18">
    <location>
        <begin position="619"/>
        <end position="640"/>
    </location>
</feature>
<dbReference type="GO" id="GO:0005509">
    <property type="term" value="F:calcium ion binding"/>
    <property type="evidence" value="ECO:0007669"/>
    <property type="project" value="UniProtKB-UniRule"/>
</dbReference>
<dbReference type="CDD" id="cd11304">
    <property type="entry name" value="Cadherin_repeat"/>
    <property type="match status" value="5"/>
</dbReference>
<dbReference type="GO" id="GO:0016477">
    <property type="term" value="P:cell migration"/>
    <property type="evidence" value="ECO:0007669"/>
    <property type="project" value="TreeGrafter"/>
</dbReference>
<dbReference type="Ensembl" id="ENSFTIT00000003288.1">
    <property type="protein sequence ID" value="ENSFTIP00000003140.1"/>
    <property type="gene ID" value="ENSFTIG00000002158.1"/>
</dbReference>
<dbReference type="OMA" id="GAWAMHT"/>
<dbReference type="GO" id="GO:0007043">
    <property type="term" value="P:cell-cell junction assembly"/>
    <property type="evidence" value="ECO:0007669"/>
    <property type="project" value="TreeGrafter"/>
</dbReference>
<dbReference type="GO" id="GO:0044331">
    <property type="term" value="P:cell-cell adhesion mediated by cadherin"/>
    <property type="evidence" value="ECO:0007669"/>
    <property type="project" value="TreeGrafter"/>
</dbReference>
<evidence type="ECO:0000256" key="16">
    <source>
        <dbReference type="PROSITE-ProRule" id="PRU00043"/>
    </source>
</evidence>
<dbReference type="GO" id="GO:0016342">
    <property type="term" value="C:catenin complex"/>
    <property type="evidence" value="ECO:0007669"/>
    <property type="project" value="TreeGrafter"/>
</dbReference>
<dbReference type="InterPro" id="IPR015919">
    <property type="entry name" value="Cadherin-like_sf"/>
</dbReference>
<evidence type="ECO:0000256" key="15">
    <source>
        <dbReference type="ARBA" id="ARBA00077373"/>
    </source>
</evidence>
<reference evidence="21" key="2">
    <citation type="submission" date="2025-09" db="UniProtKB">
        <authorList>
            <consortium name="Ensembl"/>
        </authorList>
    </citation>
    <scope>IDENTIFICATION</scope>
</reference>
<evidence type="ECO:0000256" key="18">
    <source>
        <dbReference type="SAM" id="Phobius"/>
    </source>
</evidence>
<dbReference type="PRINTS" id="PR00205">
    <property type="entry name" value="CADHERIN"/>
</dbReference>
<dbReference type="SUPFAM" id="SSF49313">
    <property type="entry name" value="Cadherin-like"/>
    <property type="match status" value="5"/>
</dbReference>
<proteinExistence type="predicted"/>
<keyword evidence="2" id="KW-1003">Cell membrane</keyword>
<comment type="subcellular location">
    <subcellularLocation>
        <location evidence="1 17">Cell membrane</location>
        <topology evidence="1 17">Single-pass type I membrane protein</topology>
    </subcellularLocation>
</comment>
<dbReference type="FunFam" id="4.10.900.10:FF:000007">
    <property type="entry name" value="Cadherin 22"/>
    <property type="match status" value="1"/>
</dbReference>
<dbReference type="InterPro" id="IPR020894">
    <property type="entry name" value="Cadherin_CS"/>
</dbReference>
<dbReference type="GO" id="GO:0016339">
    <property type="term" value="P:calcium-dependent cell-cell adhesion via plasma membrane cell adhesion molecules"/>
    <property type="evidence" value="ECO:0007669"/>
    <property type="project" value="TreeGrafter"/>
</dbReference>
<evidence type="ECO:0000256" key="11">
    <source>
        <dbReference type="ARBA" id="ARBA00023136"/>
    </source>
</evidence>
<dbReference type="Pfam" id="PF01049">
    <property type="entry name" value="CADH_Y-type_LIR"/>
    <property type="match status" value="1"/>
</dbReference>
<evidence type="ECO:0000256" key="8">
    <source>
        <dbReference type="ARBA" id="ARBA00022837"/>
    </source>
</evidence>
<dbReference type="Gene3D" id="2.60.40.60">
    <property type="entry name" value="Cadherins"/>
    <property type="match status" value="5"/>
</dbReference>
<evidence type="ECO:0000259" key="20">
    <source>
        <dbReference type="PROSITE" id="PS50268"/>
    </source>
</evidence>
<dbReference type="FunFam" id="2.60.40.60:FF:000008">
    <property type="entry name" value="Cadherin 24"/>
    <property type="match status" value="1"/>
</dbReference>
<dbReference type="Pfam" id="PF00028">
    <property type="entry name" value="Cadherin"/>
    <property type="match status" value="5"/>
</dbReference>
<keyword evidence="22" id="KW-1185">Reference proteome</keyword>
<evidence type="ECO:0000313" key="22">
    <source>
        <dbReference type="Proteomes" id="UP000694562"/>
    </source>
</evidence>
<keyword evidence="5" id="KW-0479">Metal-binding</keyword>
<evidence type="ECO:0000313" key="21">
    <source>
        <dbReference type="Ensembl" id="ENSFTIP00000003140.1"/>
    </source>
</evidence>
<dbReference type="FunFam" id="2.60.40.60:FF:000017">
    <property type="entry name" value="Cadherin 24"/>
    <property type="match status" value="1"/>
</dbReference>
<evidence type="ECO:0000256" key="14">
    <source>
        <dbReference type="ARBA" id="ARBA00069626"/>
    </source>
</evidence>
<feature type="domain" description="Cadherin" evidence="20">
    <location>
        <begin position="389"/>
        <end position="493"/>
    </location>
</feature>
<evidence type="ECO:0000256" key="2">
    <source>
        <dbReference type="ARBA" id="ARBA00022475"/>
    </source>
</evidence>
<evidence type="ECO:0000256" key="9">
    <source>
        <dbReference type="ARBA" id="ARBA00022889"/>
    </source>
</evidence>
<keyword evidence="10 18" id="KW-1133">Transmembrane helix</keyword>
<feature type="chain" id="PRO_5034010976" description="Cadherin-22" evidence="19">
    <location>
        <begin position="33"/>
        <end position="810"/>
    </location>
</feature>
<dbReference type="GO" id="GO:0008013">
    <property type="term" value="F:beta-catenin binding"/>
    <property type="evidence" value="ECO:0007669"/>
    <property type="project" value="TreeGrafter"/>
</dbReference>
<dbReference type="Gene3D" id="4.10.900.10">
    <property type="entry name" value="TCF3-CBD (Catenin binding domain)"/>
    <property type="match status" value="1"/>
</dbReference>
<dbReference type="PROSITE" id="PS50268">
    <property type="entry name" value="CADHERIN_2"/>
    <property type="match status" value="5"/>
</dbReference>
<keyword evidence="11 18" id="KW-0472">Membrane</keyword>
<dbReference type="FunFam" id="2.60.40.60:FF:000012">
    <property type="entry name" value="Cadherin 24"/>
    <property type="match status" value="1"/>
</dbReference>
<protein>
    <recommendedName>
        <fullName evidence="14">Cadherin-22</fullName>
    </recommendedName>
    <alternativeName>
        <fullName evidence="15">Pituitary and brain cadherin</fullName>
    </alternativeName>
</protein>
<dbReference type="PROSITE" id="PS00232">
    <property type="entry name" value="CADHERIN_1"/>
    <property type="match status" value="2"/>
</dbReference>
<accession>A0A8C4TWS3</accession>
<dbReference type="GO" id="GO:0045296">
    <property type="term" value="F:cadherin binding"/>
    <property type="evidence" value="ECO:0007669"/>
    <property type="project" value="TreeGrafter"/>
</dbReference>
<evidence type="ECO:0000256" key="19">
    <source>
        <dbReference type="SAM" id="SignalP"/>
    </source>
</evidence>
<dbReference type="InterPro" id="IPR002126">
    <property type="entry name" value="Cadherin-like_dom"/>
</dbReference>
<keyword evidence="8 16" id="KW-0106">Calcium</keyword>
<dbReference type="FunFam" id="2.60.40.60:FF:000014">
    <property type="entry name" value="Cadherin 8"/>
    <property type="match status" value="1"/>
</dbReference>
<dbReference type="GO" id="GO:0034332">
    <property type="term" value="P:adherens junction organization"/>
    <property type="evidence" value="ECO:0007669"/>
    <property type="project" value="TreeGrafter"/>
</dbReference>
<dbReference type="GO" id="GO:0000902">
    <property type="term" value="P:cell morphogenesis"/>
    <property type="evidence" value="ECO:0007669"/>
    <property type="project" value="TreeGrafter"/>
</dbReference>
<dbReference type="SMART" id="SM00112">
    <property type="entry name" value="CA"/>
    <property type="match status" value="5"/>
</dbReference>
<dbReference type="FunFam" id="2.60.40.60:FF:000009">
    <property type="entry name" value="Cadherin 24"/>
    <property type="match status" value="1"/>
</dbReference>
<dbReference type="InterPro" id="IPR027397">
    <property type="entry name" value="Catenin-bd_sf"/>
</dbReference>
<reference evidence="21" key="1">
    <citation type="submission" date="2025-08" db="UniProtKB">
        <authorList>
            <consortium name="Ensembl"/>
        </authorList>
    </citation>
    <scope>IDENTIFICATION</scope>
</reference>
<dbReference type="Proteomes" id="UP000694562">
    <property type="component" value="Unplaced"/>
</dbReference>
<evidence type="ECO:0000256" key="17">
    <source>
        <dbReference type="RuleBase" id="RU003318"/>
    </source>
</evidence>
<keyword evidence="9 17" id="KW-0130">Cell adhesion</keyword>
<dbReference type="PANTHER" id="PTHR24027">
    <property type="entry name" value="CADHERIN-23"/>
    <property type="match status" value="1"/>
</dbReference>
<dbReference type="OrthoDB" id="6252479at2759"/>
<comment type="function">
    <text evidence="13">Cadherins are calcium-dependent cell adhesion proteins. They preferentially interact with themselves in a homophilic manner in connecting cells; cadherins may thus contribute to the sorting of heterogeneous cell types. PB-cadherins may have a role in the morphological organization of pituitary gland and brain tissues.</text>
</comment>
<feature type="domain" description="Cadherin" evidence="20">
    <location>
        <begin position="84"/>
        <end position="164"/>
    </location>
</feature>
<evidence type="ECO:0000256" key="6">
    <source>
        <dbReference type="ARBA" id="ARBA00022729"/>
    </source>
</evidence>
<evidence type="ECO:0000256" key="12">
    <source>
        <dbReference type="ARBA" id="ARBA00023180"/>
    </source>
</evidence>
<evidence type="ECO:0000256" key="1">
    <source>
        <dbReference type="ARBA" id="ARBA00004251"/>
    </source>
</evidence>
<feature type="domain" description="Cadherin" evidence="20">
    <location>
        <begin position="165"/>
        <end position="273"/>
    </location>
</feature>
<keyword evidence="3" id="KW-0165">Cleavage on pair of basic residues</keyword>
<dbReference type="InterPro" id="IPR039808">
    <property type="entry name" value="Cadherin"/>
</dbReference>
<dbReference type="PANTHER" id="PTHR24027:SF311">
    <property type="entry name" value="CADHERIN-22"/>
    <property type="match status" value="1"/>
</dbReference>
<evidence type="ECO:0000256" key="13">
    <source>
        <dbReference type="ARBA" id="ARBA00057645"/>
    </source>
</evidence>
<evidence type="ECO:0000256" key="7">
    <source>
        <dbReference type="ARBA" id="ARBA00022737"/>
    </source>
</evidence>
<feature type="signal peptide" evidence="19">
    <location>
        <begin position="1"/>
        <end position="32"/>
    </location>
</feature>
<name>A0A8C4TWS3_FALTI</name>
<feature type="domain" description="Cadherin" evidence="20">
    <location>
        <begin position="274"/>
        <end position="388"/>
    </location>
</feature>